<dbReference type="EMBL" id="JANTQA010000008">
    <property type="protein sequence ID" value="KAJ3452396.1"/>
    <property type="molecule type" value="Genomic_DNA"/>
</dbReference>
<protein>
    <recommendedName>
        <fullName evidence="4">BZIP domain-containing protein</fullName>
    </recommendedName>
</protein>
<evidence type="ECO:0008006" key="4">
    <source>
        <dbReference type="Google" id="ProtNLM"/>
    </source>
</evidence>
<evidence type="ECO:0000256" key="1">
    <source>
        <dbReference type="SAM" id="MobiDB-lite"/>
    </source>
</evidence>
<dbReference type="Proteomes" id="UP001146793">
    <property type="component" value="Unassembled WGS sequence"/>
</dbReference>
<organism evidence="2 3">
    <name type="scientific">Anaeramoeba flamelloides</name>
    <dbReference type="NCBI Taxonomy" id="1746091"/>
    <lineage>
        <taxon>Eukaryota</taxon>
        <taxon>Metamonada</taxon>
        <taxon>Anaeramoebidae</taxon>
        <taxon>Anaeramoeba</taxon>
    </lineage>
</organism>
<feature type="compositionally biased region" description="Basic residues" evidence="1">
    <location>
        <begin position="1"/>
        <end position="15"/>
    </location>
</feature>
<reference evidence="2" key="1">
    <citation type="submission" date="2022-08" db="EMBL/GenBank/DDBJ databases">
        <title>Novel sulphate-reducing endosymbionts in the free-living metamonad Anaeramoeba.</title>
        <authorList>
            <person name="Jerlstrom-Hultqvist J."/>
            <person name="Cepicka I."/>
            <person name="Gallot-Lavallee L."/>
            <person name="Salas-Leiva D."/>
            <person name="Curtis B.A."/>
            <person name="Zahonova K."/>
            <person name="Pipaliya S."/>
            <person name="Dacks J."/>
            <person name="Roger A.J."/>
        </authorList>
    </citation>
    <scope>NUCLEOTIDE SEQUENCE</scope>
    <source>
        <strain evidence="2">Busselton2</strain>
    </source>
</reference>
<name>A0AAV8AHC1_9EUKA</name>
<evidence type="ECO:0000313" key="3">
    <source>
        <dbReference type="Proteomes" id="UP001146793"/>
    </source>
</evidence>
<proteinExistence type="predicted"/>
<evidence type="ECO:0000313" key="2">
    <source>
        <dbReference type="EMBL" id="KAJ3452396.1"/>
    </source>
</evidence>
<sequence length="142" mass="16755">MSRKRKKPVTKKNTHKNSEQNSNFSDGEEEKKNEEQQEQEEEINQTLKKKTKQINYQTRLKSRVSELEKQLSNLEQENEQFKVKEAILQTKAKIYKEQLDYFQKFMNNAMNFATRNNPIFSLPGMGLSSGVNNNPFSNEKFN</sequence>
<accession>A0AAV8AHC1</accession>
<feature type="region of interest" description="Disordered" evidence="1">
    <location>
        <begin position="1"/>
        <end position="53"/>
    </location>
</feature>
<gene>
    <name evidence="2" type="ORF">M0812_04163</name>
</gene>
<dbReference type="AlphaFoldDB" id="A0AAV8AHC1"/>
<comment type="caution">
    <text evidence="2">The sequence shown here is derived from an EMBL/GenBank/DDBJ whole genome shotgun (WGS) entry which is preliminary data.</text>
</comment>